<dbReference type="AlphaFoldDB" id="A0A9P6MR43"/>
<gene>
    <name evidence="1" type="ORF">BGZ80_001551</name>
</gene>
<comment type="caution">
    <text evidence="1">The sequence shown here is derived from an EMBL/GenBank/DDBJ whole genome shotgun (WGS) entry which is preliminary data.</text>
</comment>
<reference evidence="1" key="1">
    <citation type="journal article" date="2020" name="Fungal Divers.">
        <title>Resolving the Mortierellaceae phylogeny through synthesis of multi-gene phylogenetics and phylogenomics.</title>
        <authorList>
            <person name="Vandepol N."/>
            <person name="Liber J."/>
            <person name="Desiro A."/>
            <person name="Na H."/>
            <person name="Kennedy M."/>
            <person name="Barry K."/>
            <person name="Grigoriev I.V."/>
            <person name="Miller A.N."/>
            <person name="O'Donnell K."/>
            <person name="Stajich J.E."/>
            <person name="Bonito G."/>
        </authorList>
    </citation>
    <scope>NUCLEOTIDE SEQUENCE</scope>
    <source>
        <strain evidence="1">NRRL 2769</strain>
    </source>
</reference>
<accession>A0A9P6MR43</accession>
<dbReference type="SUPFAM" id="SSF52047">
    <property type="entry name" value="RNI-like"/>
    <property type="match status" value="1"/>
</dbReference>
<proteinExistence type="predicted"/>
<dbReference type="EMBL" id="JAAAID010001357">
    <property type="protein sequence ID" value="KAG0010362.1"/>
    <property type="molecule type" value="Genomic_DNA"/>
</dbReference>
<organism evidence="1 2">
    <name type="scientific">Entomortierella chlamydospora</name>
    <dbReference type="NCBI Taxonomy" id="101097"/>
    <lineage>
        <taxon>Eukaryota</taxon>
        <taxon>Fungi</taxon>
        <taxon>Fungi incertae sedis</taxon>
        <taxon>Mucoromycota</taxon>
        <taxon>Mortierellomycotina</taxon>
        <taxon>Mortierellomycetes</taxon>
        <taxon>Mortierellales</taxon>
        <taxon>Mortierellaceae</taxon>
        <taxon>Entomortierella</taxon>
    </lineage>
</organism>
<keyword evidence="2" id="KW-1185">Reference proteome</keyword>
<evidence type="ECO:0000313" key="1">
    <source>
        <dbReference type="EMBL" id="KAG0010362.1"/>
    </source>
</evidence>
<sequence>MTEQTPLKDIPEIMRYVAQFSDKAQLASAALVSKSWNSIFDRELYSSLEWYGVGSLRNPTNEAIQAHAANIHSLIFRGSTLMDFPGRALTHLKSIQVSAPVWCPSTLNHLTTLLGPNQNSNLQSFSLNLSGLADYERSGALLSGLRSCPALKSVQLSRLKFRLQDTDSFFNLCAKLYNVSVVDSQMVFPATTAQWPVNFPFLQTLHLDGSFRVTTPFMVEILG</sequence>
<name>A0A9P6MR43_9FUNG</name>
<dbReference type="InterPro" id="IPR032675">
    <property type="entry name" value="LRR_dom_sf"/>
</dbReference>
<dbReference type="Gene3D" id="3.80.10.10">
    <property type="entry name" value="Ribonuclease Inhibitor"/>
    <property type="match status" value="1"/>
</dbReference>
<feature type="non-terminal residue" evidence="1">
    <location>
        <position position="223"/>
    </location>
</feature>
<evidence type="ECO:0008006" key="3">
    <source>
        <dbReference type="Google" id="ProtNLM"/>
    </source>
</evidence>
<evidence type="ECO:0000313" key="2">
    <source>
        <dbReference type="Proteomes" id="UP000703661"/>
    </source>
</evidence>
<dbReference type="Proteomes" id="UP000703661">
    <property type="component" value="Unassembled WGS sequence"/>
</dbReference>
<protein>
    <recommendedName>
        <fullName evidence="3">F-box domain-containing protein</fullName>
    </recommendedName>
</protein>